<protein>
    <submittedName>
        <fullName evidence="1">Uncharacterized protein</fullName>
    </submittedName>
</protein>
<proteinExistence type="predicted"/>
<sequence>MSATYEPIATTTASGSANSITFSSISSAYTDLVLIANGQVATAANMYLQFGNGSIDTGSNYSDTRLIAEGVGSPSSSRASSATYIRLDGYAFWRTSYSAMNIIQIQNYSNTTTNKTALIRSGNGSGGVDAIVGLWRSTSAINTIKFGTIGGANISSGSTFTLYGIKAE</sequence>
<dbReference type="EMBL" id="LR796680">
    <property type="protein sequence ID" value="CAB4158908.1"/>
    <property type="molecule type" value="Genomic_DNA"/>
</dbReference>
<name>A0A6J5NPI2_9CAUD</name>
<accession>A0A6J5NPI2</accession>
<organism evidence="1">
    <name type="scientific">uncultured Caudovirales phage</name>
    <dbReference type="NCBI Taxonomy" id="2100421"/>
    <lineage>
        <taxon>Viruses</taxon>
        <taxon>Duplodnaviria</taxon>
        <taxon>Heunggongvirae</taxon>
        <taxon>Uroviricota</taxon>
        <taxon>Caudoviricetes</taxon>
        <taxon>Peduoviridae</taxon>
        <taxon>Maltschvirus</taxon>
        <taxon>Maltschvirus maltsch</taxon>
    </lineage>
</organism>
<evidence type="ECO:0000313" key="1">
    <source>
        <dbReference type="EMBL" id="CAB4158908.1"/>
    </source>
</evidence>
<gene>
    <name evidence="1" type="ORF">UFOVP701_35</name>
</gene>
<reference evidence="1" key="1">
    <citation type="submission" date="2020-04" db="EMBL/GenBank/DDBJ databases">
        <authorList>
            <person name="Chiriac C."/>
            <person name="Salcher M."/>
            <person name="Ghai R."/>
            <person name="Kavagutti S V."/>
        </authorList>
    </citation>
    <scope>NUCLEOTIDE SEQUENCE</scope>
</reference>